<keyword evidence="1" id="KW-0805">Transcription regulation</keyword>
<evidence type="ECO:0000256" key="3">
    <source>
        <dbReference type="ARBA" id="ARBA00023163"/>
    </source>
</evidence>
<dbReference type="GO" id="GO:0003677">
    <property type="term" value="F:DNA binding"/>
    <property type="evidence" value="ECO:0007669"/>
    <property type="project" value="UniProtKB-KW"/>
</dbReference>
<organism evidence="6 7">
    <name type="scientific">Paraburkholderia lacunae</name>
    <dbReference type="NCBI Taxonomy" id="2211104"/>
    <lineage>
        <taxon>Bacteria</taxon>
        <taxon>Pseudomonadati</taxon>
        <taxon>Pseudomonadota</taxon>
        <taxon>Betaproteobacteria</taxon>
        <taxon>Burkholderiales</taxon>
        <taxon>Burkholderiaceae</taxon>
        <taxon>Paraburkholderia</taxon>
    </lineage>
</organism>
<dbReference type="PROSITE" id="PS51078">
    <property type="entry name" value="ICLR_ED"/>
    <property type="match status" value="1"/>
</dbReference>
<dbReference type="AlphaFoldDB" id="A0A370MWI0"/>
<dbReference type="Gene3D" id="1.10.10.10">
    <property type="entry name" value="Winged helix-like DNA-binding domain superfamily/Winged helix DNA-binding domain"/>
    <property type="match status" value="1"/>
</dbReference>
<dbReference type="SMART" id="SM00346">
    <property type="entry name" value="HTH_ICLR"/>
    <property type="match status" value="1"/>
</dbReference>
<dbReference type="Pfam" id="PF01614">
    <property type="entry name" value="IclR_C"/>
    <property type="match status" value="1"/>
</dbReference>
<keyword evidence="2" id="KW-0238">DNA-binding</keyword>
<dbReference type="SUPFAM" id="SSF46785">
    <property type="entry name" value="Winged helix' DNA-binding domain"/>
    <property type="match status" value="1"/>
</dbReference>
<gene>
    <name evidence="6" type="ORF">DLM46_36645</name>
</gene>
<dbReference type="Pfam" id="PF09339">
    <property type="entry name" value="HTH_IclR"/>
    <property type="match status" value="1"/>
</dbReference>
<dbReference type="InterPro" id="IPR036388">
    <property type="entry name" value="WH-like_DNA-bd_sf"/>
</dbReference>
<dbReference type="GO" id="GO:0003700">
    <property type="term" value="F:DNA-binding transcription factor activity"/>
    <property type="evidence" value="ECO:0007669"/>
    <property type="project" value="TreeGrafter"/>
</dbReference>
<evidence type="ECO:0000259" key="4">
    <source>
        <dbReference type="PROSITE" id="PS51077"/>
    </source>
</evidence>
<accession>A0A370MWI0</accession>
<feature type="domain" description="HTH iclR-type" evidence="4">
    <location>
        <begin position="5"/>
        <end position="67"/>
    </location>
</feature>
<evidence type="ECO:0000259" key="5">
    <source>
        <dbReference type="PROSITE" id="PS51078"/>
    </source>
</evidence>
<comment type="caution">
    <text evidence="6">The sequence shown here is derived from an EMBL/GenBank/DDBJ whole genome shotgun (WGS) entry which is preliminary data.</text>
</comment>
<dbReference type="PANTHER" id="PTHR30136:SF35">
    <property type="entry name" value="HTH-TYPE TRANSCRIPTIONAL REGULATOR RV1719"/>
    <property type="match status" value="1"/>
</dbReference>
<keyword evidence="7" id="KW-1185">Reference proteome</keyword>
<evidence type="ECO:0000256" key="2">
    <source>
        <dbReference type="ARBA" id="ARBA00023125"/>
    </source>
</evidence>
<dbReference type="RefSeq" id="WP_115109477.1">
    <property type="nucleotide sequence ID" value="NZ_QHKS01000048.1"/>
</dbReference>
<evidence type="ECO:0000313" key="7">
    <source>
        <dbReference type="Proteomes" id="UP000254875"/>
    </source>
</evidence>
<dbReference type="Proteomes" id="UP000254875">
    <property type="component" value="Unassembled WGS sequence"/>
</dbReference>
<dbReference type="OrthoDB" id="7274111at2"/>
<evidence type="ECO:0000313" key="6">
    <source>
        <dbReference type="EMBL" id="RDJ97699.1"/>
    </source>
</evidence>
<dbReference type="PROSITE" id="PS51077">
    <property type="entry name" value="HTH_ICLR"/>
    <property type="match status" value="1"/>
</dbReference>
<dbReference type="InterPro" id="IPR036390">
    <property type="entry name" value="WH_DNA-bd_sf"/>
</dbReference>
<dbReference type="InterPro" id="IPR014757">
    <property type="entry name" value="Tscrpt_reg_IclR_C"/>
</dbReference>
<proteinExistence type="predicted"/>
<name>A0A370MWI0_9BURK</name>
<evidence type="ECO:0000256" key="1">
    <source>
        <dbReference type="ARBA" id="ARBA00023015"/>
    </source>
</evidence>
<keyword evidence="3" id="KW-0804">Transcription</keyword>
<dbReference type="PANTHER" id="PTHR30136">
    <property type="entry name" value="HELIX-TURN-HELIX TRANSCRIPTIONAL REGULATOR, ICLR FAMILY"/>
    <property type="match status" value="1"/>
</dbReference>
<dbReference type="SUPFAM" id="SSF55781">
    <property type="entry name" value="GAF domain-like"/>
    <property type="match status" value="1"/>
</dbReference>
<dbReference type="InterPro" id="IPR005471">
    <property type="entry name" value="Tscrpt_reg_IclR_N"/>
</dbReference>
<protein>
    <submittedName>
        <fullName evidence="6">IclR family transcriptional regulator</fullName>
    </submittedName>
</protein>
<reference evidence="7" key="1">
    <citation type="submission" date="2018-05" db="EMBL/GenBank/DDBJ databases">
        <authorList>
            <person name="Feng T."/>
        </authorList>
    </citation>
    <scope>NUCLEOTIDE SEQUENCE [LARGE SCALE GENOMIC DNA]</scope>
    <source>
        <strain evidence="7">S27</strain>
    </source>
</reference>
<dbReference type="EMBL" id="QHKS01000048">
    <property type="protein sequence ID" value="RDJ97699.1"/>
    <property type="molecule type" value="Genomic_DNA"/>
</dbReference>
<dbReference type="GO" id="GO:0045892">
    <property type="term" value="P:negative regulation of DNA-templated transcription"/>
    <property type="evidence" value="ECO:0007669"/>
    <property type="project" value="TreeGrafter"/>
</dbReference>
<dbReference type="Gene3D" id="3.30.450.40">
    <property type="match status" value="1"/>
</dbReference>
<feature type="domain" description="IclR-ED" evidence="5">
    <location>
        <begin position="68"/>
        <end position="258"/>
    </location>
</feature>
<dbReference type="InterPro" id="IPR029016">
    <property type="entry name" value="GAF-like_dom_sf"/>
</dbReference>
<sequence length="269" mass="28739">MRVVKGAVDRSLQAIELLAREARWMRMSDIAAELELEKGPAHRVLAQLCEQGWAEQDEHTSQYRLTLKLSLLGQRYLHGLGLPGLVQPIIDEVAAQCRELVRLTVVSEGKLAWLASSQGAAPGLMYSPSMDSPITLHATANGKVWLASMSNDQAVECALRGGLGKAVASACGPKAITSIEQLIPELELTRQRGYGLVVEEAEPGVAALAVPVRSLTDGAVVGTMSIAGPVMRVQPERYDAFYAFLNEAASKLGAVWPRQSVGADVGEAA</sequence>
<dbReference type="InterPro" id="IPR050707">
    <property type="entry name" value="HTH_MetabolicPath_Reg"/>
</dbReference>